<keyword evidence="2" id="KW-1277">Toxin-antitoxin system</keyword>
<evidence type="ECO:0000256" key="1">
    <source>
        <dbReference type="ARBA" id="ARBA00010353"/>
    </source>
</evidence>
<organism evidence="3 4">
    <name type="scientific">Escherichia fergusonii</name>
    <dbReference type="NCBI Taxonomy" id="564"/>
    <lineage>
        <taxon>Bacteria</taxon>
        <taxon>Pseudomonadati</taxon>
        <taxon>Pseudomonadota</taxon>
        <taxon>Gammaproteobacteria</taxon>
        <taxon>Enterobacterales</taxon>
        <taxon>Enterobacteriaceae</taxon>
        <taxon>Escherichia</taxon>
    </lineage>
</organism>
<dbReference type="RefSeq" id="WP_181203505.1">
    <property type="nucleotide sequence ID" value="NZ_CP055675.1"/>
</dbReference>
<gene>
    <name evidence="3" type="ORF">HVY52_14415</name>
</gene>
<reference evidence="3 4" key="1">
    <citation type="submission" date="2020-06" db="EMBL/GenBank/DDBJ databases">
        <title>REHAB project genomes.</title>
        <authorList>
            <person name="Shaw L.P."/>
        </authorList>
    </citation>
    <scope>NUCLEOTIDE SEQUENCE [LARGE SCALE GENOMIC DNA]</scope>
    <source>
        <strain evidence="3 4">RHB28-C13</strain>
    </source>
</reference>
<evidence type="ECO:0000256" key="2">
    <source>
        <dbReference type="ARBA" id="ARBA00022649"/>
    </source>
</evidence>
<name>A0A7W3EDP3_ESCFE</name>
<proteinExistence type="inferred from homology"/>
<sequence length="18" mass="2127">MMKLHIIVVLLVISWPAY</sequence>
<protein>
    <submittedName>
        <fullName evidence="3">Type I toxin-antitoxin system Ibs family toxin</fullName>
    </submittedName>
</protein>
<evidence type="ECO:0000313" key="4">
    <source>
        <dbReference type="Proteomes" id="UP000510927"/>
    </source>
</evidence>
<dbReference type="InterPro" id="IPR025881">
    <property type="entry name" value="Toxin_Ibs"/>
</dbReference>
<dbReference type="AlphaFoldDB" id="A0A7W3EDP3"/>
<evidence type="ECO:0000313" key="3">
    <source>
        <dbReference type="EMBL" id="QLN02593.1"/>
    </source>
</evidence>
<accession>A0A7W3EDP3</accession>
<dbReference type="EMBL" id="CP055675">
    <property type="protein sequence ID" value="QLN02593.1"/>
    <property type="molecule type" value="Genomic_DNA"/>
</dbReference>
<comment type="similarity">
    <text evidence="1">Belongs to the Ibs toxic protein family.</text>
</comment>
<dbReference type="Proteomes" id="UP000510927">
    <property type="component" value="Chromosome"/>
</dbReference>
<dbReference type="Pfam" id="PF13956">
    <property type="entry name" value="Ibs_toxin"/>
    <property type="match status" value="1"/>
</dbReference>